<organism evidence="2 3">
    <name type="scientific">Purpureocillium lilacinum</name>
    <name type="common">Paecilomyces lilacinus</name>
    <dbReference type="NCBI Taxonomy" id="33203"/>
    <lineage>
        <taxon>Eukaryota</taxon>
        <taxon>Fungi</taxon>
        <taxon>Dikarya</taxon>
        <taxon>Ascomycota</taxon>
        <taxon>Pezizomycotina</taxon>
        <taxon>Sordariomycetes</taxon>
        <taxon>Hypocreomycetidae</taxon>
        <taxon>Hypocreales</taxon>
        <taxon>Ophiocordycipitaceae</taxon>
        <taxon>Purpureocillium</taxon>
    </lineage>
</organism>
<feature type="compositionally biased region" description="Gly residues" evidence="1">
    <location>
        <begin position="636"/>
        <end position="645"/>
    </location>
</feature>
<sequence length="645" mass="71212">MSPTKSNKPALQGVVNKLSLADAMTLRDAFTYSSILEQCYSTRVDPVSYLSKTFSHPVTLLSAMFDTGCILVGSRALEFFVPGSSRDESAWKFFVPGYKESVSDMINALDKSGVAWQFDNPTAGHEFTTLYGRLHPSKGAQQVQLIIGNDRDDLRGGMSFLKEVYASHVQCFISGWCAAHMHYGEASAKTSTIWRQQQGQESLVQQPDTRKYELRGFRVERACRGSPITRSFNDHESIVLDFGDMYRGFIQNSHQALLSAWLAERRQNIASITWTEFNGRVCSISDPFETRFRDCEATFTTHAVDLPLNRLRRLANLVSLCAAGSDALRCDNFRSSVASSLGNPSWDLPEISRCGTVFSGLRSATPWSWAVVSQHFLLQASRSVNSVSHGRHLVSVPALRWGSPGRLSAAVGPEAGTVGANGGPLALAAPATVLYEDQTLPPTQKDANVFHSSNMPTSTSCRRKRQERVLLLREVRSHQVTKQELLRSDDRFCRVVAHVVGLQDLVHALRHDNARLRQENERDKATIQKLVTTELALRHLSSPEPAFEWHSWQQGQTIANPYVAQVTSNKVQLRHALDADEVTAKRTSSRGALGPRSGPLRRRSTTADPAPASLVWLGNMTDPEPDNASLSSYVGPGVGPGDPHI</sequence>
<reference evidence="2 3" key="1">
    <citation type="journal article" date="2024" name="Microbiol. Resour. Announc.">
        <title>Genome annotations for the ascomycete fungi Trichoderma harzianum, Trichoderma aggressivum, and Purpureocillium lilacinum.</title>
        <authorList>
            <person name="Beijen E.P.W."/>
            <person name="Ohm R.A."/>
        </authorList>
    </citation>
    <scope>NUCLEOTIDE SEQUENCE [LARGE SCALE GENOMIC DNA]</scope>
    <source>
        <strain evidence="2 3">CBS 150709</strain>
    </source>
</reference>
<evidence type="ECO:0000256" key="1">
    <source>
        <dbReference type="SAM" id="MobiDB-lite"/>
    </source>
</evidence>
<dbReference type="Proteomes" id="UP001287286">
    <property type="component" value="Unassembled WGS sequence"/>
</dbReference>
<evidence type="ECO:0000313" key="3">
    <source>
        <dbReference type="Proteomes" id="UP001287286"/>
    </source>
</evidence>
<comment type="caution">
    <text evidence="2">The sequence shown here is derived from an EMBL/GenBank/DDBJ whole genome shotgun (WGS) entry which is preliminary data.</text>
</comment>
<name>A0ABR0BEU5_PURLI</name>
<feature type="region of interest" description="Disordered" evidence="1">
    <location>
        <begin position="582"/>
        <end position="645"/>
    </location>
</feature>
<accession>A0ABR0BEU5</accession>
<evidence type="ECO:0000313" key="2">
    <source>
        <dbReference type="EMBL" id="KAK4073064.1"/>
    </source>
</evidence>
<dbReference type="EMBL" id="JAWRVI010000174">
    <property type="protein sequence ID" value="KAK4073064.1"/>
    <property type="molecule type" value="Genomic_DNA"/>
</dbReference>
<proteinExistence type="predicted"/>
<gene>
    <name evidence="2" type="ORF">Purlil1_13166</name>
</gene>
<protein>
    <submittedName>
        <fullName evidence="2">Uncharacterized protein</fullName>
    </submittedName>
</protein>
<keyword evidence="3" id="KW-1185">Reference proteome</keyword>